<feature type="domain" description="EGF-like" evidence="8">
    <location>
        <begin position="798"/>
        <end position="836"/>
    </location>
</feature>
<dbReference type="GO" id="GO:0043235">
    <property type="term" value="C:receptor complex"/>
    <property type="evidence" value="ECO:0007669"/>
    <property type="project" value="TreeGrafter"/>
</dbReference>
<dbReference type="InterPro" id="IPR000998">
    <property type="entry name" value="MAM_dom"/>
</dbReference>
<dbReference type="InterPro" id="IPR051355">
    <property type="entry name" value="Notch/Slit_guidance"/>
</dbReference>
<dbReference type="OrthoDB" id="283575at2759"/>
<dbReference type="Pfam" id="PF12661">
    <property type="entry name" value="hEGF"/>
    <property type="match status" value="3"/>
</dbReference>
<evidence type="ECO:0000256" key="5">
    <source>
        <dbReference type="ARBA" id="ARBA00023157"/>
    </source>
</evidence>
<feature type="disulfide bond" evidence="7">
    <location>
        <begin position="901"/>
        <end position="910"/>
    </location>
</feature>
<evidence type="ECO:0000256" key="4">
    <source>
        <dbReference type="ARBA" id="ARBA00022737"/>
    </source>
</evidence>
<dbReference type="CDD" id="cd00054">
    <property type="entry name" value="EGF_CA"/>
    <property type="match status" value="4"/>
</dbReference>
<sequence>MCAADENVCGLGRVCTDWAPPTDPSTVNAPATTCSACLPGYTPSPAFTLTLEDYELAISTNRTAGRDCEEYDACAATPPPCYNCGSCPPGMTGSGEGPAGCEDIDSCADDPCDSIALECVDLTAPLDGFLCTCPAGTVGRETGNHTCVDVDSCQNGNNSCMFPHLCTDLPYTSHLPYACSCPVGMYLINERSCKGQLMDLKNIDGCVSIQCRGSCTDVPYNHPLITMNPGSNGTEAICEECPHGTVWSTVGKDGCQEINLCETSSLADLLCYNNTHSTTLSAACVDVRHGDLLPADPNDLYRCVCPPGMTGEGFGPSGCKNIDYCHMDACGENEVCVDYDPPFTGYSCRCAQGYTRDQQTSACVDASYCQGHYRPCDPRMLCTELPPPAQKSSDYFPIVHCTSCPKGTVGPDKVVYLVNGSVLEPAKCEEINGCEYNDTCWVNPVTRKSLCEDVPSALLKPWHTGYEVYCGSCPHGMRGGGNNLYGQKGCEEINGCETNRCFVGVECIDISWYKLTSTQKADEFLCGPCPGDLEGDGRTCLGGCDFESSLCDGAITGSTGWYREKGSINYVPKHDIDKEPRLGSAPLYDHTHPYTSKGYYLTVDVSKMADSETSAFTLPVIRGPASVRVLFHAVFSGEREGVLYVRQLLSDGTRRTVWLNGHSRGSGWFGVESIYVLSNQDFSISFEFQKHNFSTADITPPGLSTSAGPQLYVALDDIIIHKYEDFQCNHNQLCSGAAFCMGHADAAIEGKGYTCFCNSGYTGEYCETKEDNSLCQHEDNSLCQRGGSSSPDTSCEEYGQSCTASQHICRYGGTCVNLPAGARCTCAPGFTGKYCEVNVADCAEVDCGNGRCYDLVASYLCVCQGGWRGVGCDISEQQCSPSPCLRGAQCVDSGGSFQCLCPAGFTGRVCETDINECQDICCQQGADCVDLIADFLCDCPAGFSGKRCETDTDECAGNPCSGHGQCYEGIEDAACLCTQPDCRDHADCAYKPGRHLCHCESGYTGSSCELIIDYCHSNPCVHGNCEAILGGFTCTCSPGWQGTKCEWEVDACKFAPCLNSGNCLALMGDFKCFCVPGFEGISAL</sequence>
<dbReference type="PROSITE" id="PS00022">
    <property type="entry name" value="EGF_1"/>
    <property type="match status" value="6"/>
</dbReference>
<dbReference type="InterPro" id="IPR001881">
    <property type="entry name" value="EGF-like_Ca-bd_dom"/>
</dbReference>
<feature type="disulfide bond" evidence="7">
    <location>
        <begin position="826"/>
        <end position="835"/>
    </location>
</feature>
<feature type="domain" description="EGF-like" evidence="8">
    <location>
        <begin position="1011"/>
        <end position="1046"/>
    </location>
</feature>
<comment type="caution">
    <text evidence="10">The sequence shown here is derived from an EMBL/GenBank/DDBJ whole genome shotgun (WGS) entry which is preliminary data.</text>
</comment>
<feature type="domain" description="EGF-like" evidence="8">
    <location>
        <begin position="1048"/>
        <end position="1081"/>
    </location>
</feature>
<keyword evidence="6" id="KW-0325">Glycoprotein</keyword>
<dbReference type="GO" id="GO:0005509">
    <property type="term" value="F:calcium ion binding"/>
    <property type="evidence" value="ECO:0007669"/>
    <property type="project" value="InterPro"/>
</dbReference>
<keyword evidence="2 7" id="KW-0245">EGF-like domain</keyword>
<organism evidence="10 11">
    <name type="scientific">Bugula neritina</name>
    <name type="common">Brown bryozoan</name>
    <name type="synonym">Sertularia neritina</name>
    <dbReference type="NCBI Taxonomy" id="10212"/>
    <lineage>
        <taxon>Eukaryota</taxon>
        <taxon>Metazoa</taxon>
        <taxon>Spiralia</taxon>
        <taxon>Lophotrochozoa</taxon>
        <taxon>Bryozoa</taxon>
        <taxon>Gymnolaemata</taxon>
        <taxon>Cheilostomatida</taxon>
        <taxon>Flustrina</taxon>
        <taxon>Buguloidea</taxon>
        <taxon>Bugulidae</taxon>
        <taxon>Bugula</taxon>
    </lineage>
</organism>
<accession>A0A7J7KN33</accession>
<feature type="disulfide bond" evidence="7">
    <location>
        <begin position="863"/>
        <end position="872"/>
    </location>
</feature>
<dbReference type="PROSITE" id="PS50060">
    <property type="entry name" value="MAM_2"/>
    <property type="match status" value="1"/>
</dbReference>
<evidence type="ECO:0000256" key="2">
    <source>
        <dbReference type="ARBA" id="ARBA00022536"/>
    </source>
</evidence>
<comment type="similarity">
    <text evidence="1">Belongs to the nephronectin family.</text>
</comment>
<evidence type="ECO:0000256" key="1">
    <source>
        <dbReference type="ARBA" id="ARBA00009738"/>
    </source>
</evidence>
<comment type="caution">
    <text evidence="7">Lacks conserved residue(s) required for the propagation of feature annotation.</text>
</comment>
<feature type="domain" description="EGF-like" evidence="8">
    <location>
        <begin position="838"/>
        <end position="873"/>
    </location>
</feature>
<proteinExistence type="inferred from homology"/>
<evidence type="ECO:0000259" key="8">
    <source>
        <dbReference type="PROSITE" id="PS50026"/>
    </source>
</evidence>
<dbReference type="Gene3D" id="2.60.120.200">
    <property type="match status" value="1"/>
</dbReference>
<evidence type="ECO:0000256" key="7">
    <source>
        <dbReference type="PROSITE-ProRule" id="PRU00076"/>
    </source>
</evidence>
<feature type="disulfide bond" evidence="7">
    <location>
        <begin position="1036"/>
        <end position="1045"/>
    </location>
</feature>
<dbReference type="Proteomes" id="UP000593567">
    <property type="component" value="Unassembled WGS sequence"/>
</dbReference>
<dbReference type="SMART" id="SM00179">
    <property type="entry name" value="EGF_CA"/>
    <property type="match status" value="10"/>
</dbReference>
<feature type="disulfide bond" evidence="7">
    <location>
        <begin position="757"/>
        <end position="766"/>
    </location>
</feature>
<evidence type="ECO:0000313" key="10">
    <source>
        <dbReference type="EMBL" id="KAF6039571.1"/>
    </source>
</evidence>
<feature type="disulfide bond" evidence="7">
    <location>
        <begin position="939"/>
        <end position="948"/>
    </location>
</feature>
<keyword evidence="4" id="KW-0677">Repeat</keyword>
<dbReference type="SUPFAM" id="SSF57196">
    <property type="entry name" value="EGF/Laminin"/>
    <property type="match status" value="5"/>
</dbReference>
<keyword evidence="3" id="KW-0732">Signal</keyword>
<feature type="domain" description="EGF-like" evidence="8">
    <location>
        <begin position="951"/>
        <end position="983"/>
    </location>
</feature>
<dbReference type="FunFam" id="2.10.25.10:FF:000279">
    <property type="entry name" value="Neurogenic locus notch 1"/>
    <property type="match status" value="1"/>
</dbReference>
<dbReference type="GO" id="GO:0005886">
    <property type="term" value="C:plasma membrane"/>
    <property type="evidence" value="ECO:0007669"/>
    <property type="project" value="TreeGrafter"/>
</dbReference>
<protein>
    <submittedName>
        <fullName evidence="10">Uncharacterized protein</fullName>
    </submittedName>
</protein>
<dbReference type="InterPro" id="IPR018097">
    <property type="entry name" value="EGF_Ca-bd_CS"/>
</dbReference>
<feature type="disulfide bond" evidence="7">
    <location>
        <begin position="842"/>
        <end position="852"/>
    </location>
</feature>
<reference evidence="10" key="1">
    <citation type="submission" date="2020-06" db="EMBL/GenBank/DDBJ databases">
        <title>Draft genome of Bugula neritina, a colonial animal packing powerful symbionts and potential medicines.</title>
        <authorList>
            <person name="Rayko M."/>
        </authorList>
    </citation>
    <scope>NUCLEOTIDE SEQUENCE [LARGE SCALE GENOMIC DNA]</scope>
    <source>
        <strain evidence="10">Kwan_BN1</strain>
    </source>
</reference>
<dbReference type="AlphaFoldDB" id="A0A7J7KN33"/>
<dbReference type="PROSITE" id="PS01187">
    <property type="entry name" value="EGF_CA"/>
    <property type="match status" value="1"/>
</dbReference>
<feature type="domain" description="EGF-like" evidence="8">
    <location>
        <begin position="875"/>
        <end position="911"/>
    </location>
</feature>
<dbReference type="InterPro" id="IPR013032">
    <property type="entry name" value="EGF-like_CS"/>
</dbReference>
<keyword evidence="11" id="KW-1185">Reference proteome</keyword>
<name>A0A7J7KN33_BUGNE</name>
<feature type="domain" description="EGF-like" evidence="8">
    <location>
        <begin position="724"/>
        <end position="767"/>
    </location>
</feature>
<dbReference type="SMART" id="SM00181">
    <property type="entry name" value="EGF"/>
    <property type="match status" value="16"/>
</dbReference>
<feature type="domain" description="EGF-like" evidence="8">
    <location>
        <begin position="321"/>
        <end position="360"/>
    </location>
</feature>
<dbReference type="InterPro" id="IPR013320">
    <property type="entry name" value="ConA-like_dom_sf"/>
</dbReference>
<evidence type="ECO:0000313" key="11">
    <source>
        <dbReference type="Proteomes" id="UP000593567"/>
    </source>
</evidence>
<keyword evidence="5 7" id="KW-1015">Disulfide bond</keyword>
<dbReference type="Pfam" id="PF00008">
    <property type="entry name" value="EGF"/>
    <property type="match status" value="2"/>
</dbReference>
<gene>
    <name evidence="10" type="ORF">EB796_002134</name>
</gene>
<dbReference type="Gene3D" id="2.10.25.10">
    <property type="entry name" value="Laminin"/>
    <property type="match status" value="8"/>
</dbReference>
<dbReference type="InterPro" id="IPR000742">
    <property type="entry name" value="EGF"/>
</dbReference>
<dbReference type="GO" id="GO:0007411">
    <property type="term" value="P:axon guidance"/>
    <property type="evidence" value="ECO:0007669"/>
    <property type="project" value="TreeGrafter"/>
</dbReference>
<dbReference type="InterPro" id="IPR009030">
    <property type="entry name" value="Growth_fac_rcpt_cys_sf"/>
</dbReference>
<dbReference type="PANTHER" id="PTHR45836">
    <property type="entry name" value="SLIT HOMOLOG"/>
    <property type="match status" value="1"/>
</dbReference>
<feature type="domain" description="MAM" evidence="9">
    <location>
        <begin position="542"/>
        <end position="730"/>
    </location>
</feature>
<dbReference type="PROSITE" id="PS00010">
    <property type="entry name" value="ASX_HYDROXYL"/>
    <property type="match status" value="3"/>
</dbReference>
<evidence type="ECO:0000256" key="3">
    <source>
        <dbReference type="ARBA" id="ARBA00022729"/>
    </source>
</evidence>
<dbReference type="EMBL" id="VXIV02000238">
    <property type="protein sequence ID" value="KAF6039571.1"/>
    <property type="molecule type" value="Genomic_DNA"/>
</dbReference>
<feature type="domain" description="EGF-like" evidence="8">
    <location>
        <begin position="103"/>
        <end position="143"/>
    </location>
</feature>
<dbReference type="PROSITE" id="PS01186">
    <property type="entry name" value="EGF_2"/>
    <property type="match status" value="6"/>
</dbReference>
<dbReference type="GO" id="GO:0009986">
    <property type="term" value="C:cell surface"/>
    <property type="evidence" value="ECO:0007669"/>
    <property type="project" value="TreeGrafter"/>
</dbReference>
<evidence type="ECO:0000259" key="9">
    <source>
        <dbReference type="PROSITE" id="PS50060"/>
    </source>
</evidence>
<dbReference type="SUPFAM" id="SSF57184">
    <property type="entry name" value="Growth factor receptor domain"/>
    <property type="match status" value="1"/>
</dbReference>
<dbReference type="SUPFAM" id="SSF49899">
    <property type="entry name" value="Concanavalin A-like lectins/glucanases"/>
    <property type="match status" value="1"/>
</dbReference>
<dbReference type="InterPro" id="IPR000152">
    <property type="entry name" value="EGF-type_Asp/Asn_hydroxyl_site"/>
</dbReference>
<feature type="domain" description="EGF-like" evidence="8">
    <location>
        <begin position="913"/>
        <end position="949"/>
    </location>
</feature>
<dbReference type="PANTHER" id="PTHR45836:SF23">
    <property type="entry name" value="NEUROGENIC LOCUS NOTCH HOMOLOG PROTEIN 1"/>
    <property type="match status" value="1"/>
</dbReference>
<dbReference type="SMART" id="SM00137">
    <property type="entry name" value="MAM"/>
    <property type="match status" value="1"/>
</dbReference>
<dbReference type="FunFam" id="2.10.25.10:FF:000472">
    <property type="entry name" value="Uncharacterized protein, isoform A"/>
    <property type="match status" value="1"/>
</dbReference>
<dbReference type="PROSITE" id="PS50026">
    <property type="entry name" value="EGF_3"/>
    <property type="match status" value="10"/>
</dbReference>
<dbReference type="GO" id="GO:0007219">
    <property type="term" value="P:Notch signaling pathway"/>
    <property type="evidence" value="ECO:0007669"/>
    <property type="project" value="TreeGrafter"/>
</dbReference>
<evidence type="ECO:0000256" key="6">
    <source>
        <dbReference type="ARBA" id="ARBA00023180"/>
    </source>
</evidence>
<feature type="disulfide bond" evidence="7">
    <location>
        <begin position="1015"/>
        <end position="1025"/>
    </location>
</feature>